<dbReference type="PRINTS" id="PR01590">
    <property type="entry name" value="HTHFIS"/>
</dbReference>
<dbReference type="FunFam" id="3.40.50.300:FF:000006">
    <property type="entry name" value="DNA-binding transcriptional regulator NtrC"/>
    <property type="match status" value="1"/>
</dbReference>
<reference evidence="9 10" key="1">
    <citation type="submission" date="2016-10" db="EMBL/GenBank/DDBJ databases">
        <authorList>
            <person name="de Groot N.N."/>
        </authorList>
    </citation>
    <scope>NUCLEOTIDE SEQUENCE [LARGE SCALE GENOMIC DNA]</scope>
    <source>
        <strain evidence="9 10">AA1</strain>
    </source>
</reference>
<dbReference type="Gene3D" id="3.30.450.20">
    <property type="entry name" value="PAS domain"/>
    <property type="match status" value="2"/>
</dbReference>
<keyword evidence="2" id="KW-0067">ATP-binding</keyword>
<dbReference type="CDD" id="cd00130">
    <property type="entry name" value="PAS"/>
    <property type="match status" value="1"/>
</dbReference>
<dbReference type="SUPFAM" id="SSF55785">
    <property type="entry name" value="PYP-like sensor domain (PAS domain)"/>
    <property type="match status" value="2"/>
</dbReference>
<proteinExistence type="predicted"/>
<feature type="domain" description="PAC" evidence="8">
    <location>
        <begin position="379"/>
        <end position="430"/>
    </location>
</feature>
<evidence type="ECO:0000259" key="7">
    <source>
        <dbReference type="PROSITE" id="PS50112"/>
    </source>
</evidence>
<evidence type="ECO:0000256" key="1">
    <source>
        <dbReference type="ARBA" id="ARBA00022741"/>
    </source>
</evidence>
<keyword evidence="5" id="KW-0804">Transcription</keyword>
<dbReference type="PROSITE" id="PS00676">
    <property type="entry name" value="SIGMA54_INTERACT_2"/>
    <property type="match status" value="1"/>
</dbReference>
<protein>
    <submittedName>
        <fullName evidence="9">PAS domain S-box-containing protein</fullName>
    </submittedName>
</protein>
<dbReference type="InterPro" id="IPR058031">
    <property type="entry name" value="AAA_lid_NorR"/>
</dbReference>
<feature type="domain" description="PAS" evidence="7">
    <location>
        <begin position="188"/>
        <end position="250"/>
    </location>
</feature>
<dbReference type="GO" id="GO:0006355">
    <property type="term" value="P:regulation of DNA-templated transcription"/>
    <property type="evidence" value="ECO:0007669"/>
    <property type="project" value="InterPro"/>
</dbReference>
<dbReference type="InterPro" id="IPR003593">
    <property type="entry name" value="AAA+_ATPase"/>
</dbReference>
<dbReference type="Pfam" id="PF02954">
    <property type="entry name" value="HTH_8"/>
    <property type="match status" value="1"/>
</dbReference>
<dbReference type="InterPro" id="IPR000014">
    <property type="entry name" value="PAS"/>
</dbReference>
<dbReference type="InterPro" id="IPR025662">
    <property type="entry name" value="Sigma_54_int_dom_ATP-bd_1"/>
</dbReference>
<gene>
    <name evidence="9" type="ORF">SAMN05216233_11427</name>
</gene>
<dbReference type="Gene3D" id="1.10.8.60">
    <property type="match status" value="1"/>
</dbReference>
<keyword evidence="1" id="KW-0547">Nucleotide-binding</keyword>
<dbReference type="PROSITE" id="PS00675">
    <property type="entry name" value="SIGMA54_INTERACT_1"/>
    <property type="match status" value="1"/>
</dbReference>
<evidence type="ECO:0000256" key="3">
    <source>
        <dbReference type="ARBA" id="ARBA00023015"/>
    </source>
</evidence>
<dbReference type="AlphaFoldDB" id="A0A1G5HI87"/>
<dbReference type="NCBIfam" id="TIGR00229">
    <property type="entry name" value="sensory_box"/>
    <property type="match status" value="1"/>
</dbReference>
<dbReference type="Pfam" id="PF13426">
    <property type="entry name" value="PAS_9"/>
    <property type="match status" value="1"/>
</dbReference>
<dbReference type="Pfam" id="PF25601">
    <property type="entry name" value="AAA_lid_14"/>
    <property type="match status" value="1"/>
</dbReference>
<dbReference type="SMART" id="SM00091">
    <property type="entry name" value="PAS"/>
    <property type="match status" value="1"/>
</dbReference>
<name>A0A1G5HI87_9BACT</name>
<dbReference type="SUPFAM" id="SSF46689">
    <property type="entry name" value="Homeodomain-like"/>
    <property type="match status" value="1"/>
</dbReference>
<accession>A0A1G5HI87</accession>
<dbReference type="Pfam" id="PF00158">
    <property type="entry name" value="Sigma54_activat"/>
    <property type="match status" value="1"/>
</dbReference>
<dbReference type="InterPro" id="IPR013655">
    <property type="entry name" value="PAS_fold_3"/>
</dbReference>
<dbReference type="InterPro" id="IPR002078">
    <property type="entry name" value="Sigma_54_int"/>
</dbReference>
<dbReference type="CDD" id="cd00009">
    <property type="entry name" value="AAA"/>
    <property type="match status" value="1"/>
</dbReference>
<dbReference type="SUPFAM" id="SSF55781">
    <property type="entry name" value="GAF domain-like"/>
    <property type="match status" value="1"/>
</dbReference>
<dbReference type="InterPro" id="IPR025944">
    <property type="entry name" value="Sigma_54_int_dom_CS"/>
</dbReference>
<dbReference type="PANTHER" id="PTHR32071:SF57">
    <property type="entry name" value="C4-DICARBOXYLATE TRANSPORT TRANSCRIPTIONAL REGULATORY PROTEIN DCTD"/>
    <property type="match status" value="1"/>
</dbReference>
<evidence type="ECO:0000256" key="5">
    <source>
        <dbReference type="ARBA" id="ARBA00023163"/>
    </source>
</evidence>
<dbReference type="SMART" id="SM00382">
    <property type="entry name" value="AAA"/>
    <property type="match status" value="1"/>
</dbReference>
<dbReference type="SUPFAM" id="SSF52540">
    <property type="entry name" value="P-loop containing nucleoside triphosphate hydrolases"/>
    <property type="match status" value="1"/>
</dbReference>
<dbReference type="OrthoDB" id="5409901at2"/>
<keyword evidence="4" id="KW-0238">DNA-binding</keyword>
<dbReference type="PROSITE" id="PS50113">
    <property type="entry name" value="PAC"/>
    <property type="match status" value="1"/>
</dbReference>
<evidence type="ECO:0000313" key="10">
    <source>
        <dbReference type="Proteomes" id="UP000198870"/>
    </source>
</evidence>
<dbReference type="InterPro" id="IPR000700">
    <property type="entry name" value="PAS-assoc_C"/>
</dbReference>
<dbReference type="GO" id="GO:0005524">
    <property type="term" value="F:ATP binding"/>
    <property type="evidence" value="ECO:0007669"/>
    <property type="project" value="UniProtKB-KW"/>
</dbReference>
<dbReference type="PROSITE" id="PS50045">
    <property type="entry name" value="SIGMA54_INTERACT_4"/>
    <property type="match status" value="1"/>
</dbReference>
<keyword evidence="3" id="KW-0805">Transcription regulation</keyword>
<dbReference type="Gene3D" id="1.10.10.60">
    <property type="entry name" value="Homeodomain-like"/>
    <property type="match status" value="1"/>
</dbReference>
<dbReference type="InterPro" id="IPR009057">
    <property type="entry name" value="Homeodomain-like_sf"/>
</dbReference>
<feature type="domain" description="Sigma-54 factor interaction" evidence="6">
    <location>
        <begin position="455"/>
        <end position="682"/>
    </location>
</feature>
<dbReference type="Gene3D" id="3.40.50.300">
    <property type="entry name" value="P-loop containing nucleotide triphosphate hydrolases"/>
    <property type="match status" value="1"/>
</dbReference>
<dbReference type="STRING" id="419481.SAMN05216233_11427"/>
<dbReference type="PANTHER" id="PTHR32071">
    <property type="entry name" value="TRANSCRIPTIONAL REGULATORY PROTEIN"/>
    <property type="match status" value="1"/>
</dbReference>
<evidence type="ECO:0000259" key="8">
    <source>
        <dbReference type="PROSITE" id="PS50113"/>
    </source>
</evidence>
<organism evidence="9 10">
    <name type="scientific">Desulfoluna spongiiphila</name>
    <dbReference type="NCBI Taxonomy" id="419481"/>
    <lineage>
        <taxon>Bacteria</taxon>
        <taxon>Pseudomonadati</taxon>
        <taxon>Thermodesulfobacteriota</taxon>
        <taxon>Desulfobacteria</taxon>
        <taxon>Desulfobacterales</taxon>
        <taxon>Desulfolunaceae</taxon>
        <taxon>Desulfoluna</taxon>
    </lineage>
</organism>
<dbReference type="Pfam" id="PF08447">
    <property type="entry name" value="PAS_3"/>
    <property type="match status" value="1"/>
</dbReference>
<sequence>MDDRRAQNHRAYISFLNILIHSQTEDELVYKLCLLLSSKESVYDYAWVGGPPTADGELMSVRAGDGLEASCPDLSVIRGDGADERGCPASIAMADRRTCLVQNIATDYNFSLWREEALKRGYSAAVSLLISPEIGVPWVITLYASGGYLFDAEELNLLGVLARGVGEAVHKLRLGDGRLRSMEALTKSEKMYRAVFENTGTGTIIIDHEMTILFSNERFEAMVGYTREEIDNRMKWSQFVAPEDLDRMQRYHYGRRKPGADIPIEYECRIHDKAKNLTYIYMKVGMIPGTMNSIASFMDITERKLAENSLRQSEAKLSAILTTFEGFIYIITTDRRLEFINRTLEERIGRNAVGELCHKVIYGLDTPCPWCTEKVFTGETVRQEVKSPKEDRWYFAVRTPIFDTDRRVIKVQSIVMDITDRKLTEEAIAASAKHLRKGNLRLRSTIRERYKFGDIVGKSEVMQEVYELILNAAATNVHVMVYGESGTGKELVARAIHRMSDRSSKPFVPVNCGAISESIIESEFFGYKKGAFTGASADKKGFLDIADEGTLFLDEIGEIGLNMQVKLLRAIEGSGYTPVGGTLVRKPNIRIVAATNRNLKELVHKGLMREDFYYRVHIIPIKLPPLRKRKDDLPLLIDHFLSMYADGREVAPITGRILAAFTRYHWPGNIRELQNVLKRYVTLRKVDFMELMEVDTKAGEAEEEVALPDAGIGLTAAVEAFERKVIENALEKTRWQKGRAAEILGIHRKTLFTKMRKYELK</sequence>
<evidence type="ECO:0000313" key="9">
    <source>
        <dbReference type="EMBL" id="SCY63030.1"/>
    </source>
</evidence>
<dbReference type="InterPro" id="IPR025943">
    <property type="entry name" value="Sigma_54_int_dom_ATP-bd_2"/>
</dbReference>
<dbReference type="Proteomes" id="UP000198870">
    <property type="component" value="Unassembled WGS sequence"/>
</dbReference>
<dbReference type="EMBL" id="FMUX01000014">
    <property type="protein sequence ID" value="SCY63030.1"/>
    <property type="molecule type" value="Genomic_DNA"/>
</dbReference>
<dbReference type="InterPro" id="IPR027417">
    <property type="entry name" value="P-loop_NTPase"/>
</dbReference>
<dbReference type="RefSeq" id="WP_092212438.1">
    <property type="nucleotide sequence ID" value="NZ_FMUX01000014.1"/>
</dbReference>
<evidence type="ECO:0000256" key="4">
    <source>
        <dbReference type="ARBA" id="ARBA00023125"/>
    </source>
</evidence>
<keyword evidence="10" id="KW-1185">Reference proteome</keyword>
<dbReference type="PROSITE" id="PS50112">
    <property type="entry name" value="PAS"/>
    <property type="match status" value="1"/>
</dbReference>
<evidence type="ECO:0000259" key="6">
    <source>
        <dbReference type="PROSITE" id="PS50045"/>
    </source>
</evidence>
<dbReference type="GO" id="GO:0043565">
    <property type="term" value="F:sequence-specific DNA binding"/>
    <property type="evidence" value="ECO:0007669"/>
    <property type="project" value="InterPro"/>
</dbReference>
<dbReference type="InterPro" id="IPR002197">
    <property type="entry name" value="HTH_Fis"/>
</dbReference>
<dbReference type="InterPro" id="IPR035965">
    <property type="entry name" value="PAS-like_dom_sf"/>
</dbReference>
<dbReference type="PROSITE" id="PS00688">
    <property type="entry name" value="SIGMA54_INTERACT_3"/>
    <property type="match status" value="1"/>
</dbReference>
<evidence type="ECO:0000256" key="2">
    <source>
        <dbReference type="ARBA" id="ARBA00022840"/>
    </source>
</evidence>